<feature type="domain" description="Pinin/SDK/MemA protein" evidence="9">
    <location>
        <begin position="55"/>
        <end position="178"/>
    </location>
</feature>
<dbReference type="GeneID" id="80877450"/>
<reference evidence="10 11" key="1">
    <citation type="journal article" date="2023" name="G3 (Bethesda)">
        <title>A high-quality reference genome for the fission yeast Schizosaccharomyces osmophilus.</title>
        <authorList>
            <person name="Jia G.S."/>
            <person name="Zhang W.C."/>
            <person name="Liang Y."/>
            <person name="Liu X.H."/>
            <person name="Rhind N."/>
            <person name="Pidoux A."/>
            <person name="Brysch-Herzberg M."/>
            <person name="Du L.L."/>
        </authorList>
    </citation>
    <scope>NUCLEOTIDE SEQUENCE [LARGE SCALE GENOMIC DNA]</scope>
    <source>
        <strain evidence="10 11">CBS 15793</strain>
    </source>
</reference>
<keyword evidence="3" id="KW-0507">mRNA processing</keyword>
<keyword evidence="5" id="KW-0804">Transcription</keyword>
<dbReference type="Pfam" id="PF04696">
    <property type="entry name" value="Pinin_SDK_memA"/>
    <property type="match status" value="1"/>
</dbReference>
<protein>
    <submittedName>
        <fullName evidence="10">Splicing factor</fullName>
    </submittedName>
</protein>
<dbReference type="GO" id="GO:0071013">
    <property type="term" value="C:catalytic step 2 spliceosome"/>
    <property type="evidence" value="ECO:0007669"/>
    <property type="project" value="TreeGrafter"/>
</dbReference>
<comment type="similarity">
    <text evidence="2">Belongs to the pinin family.</text>
</comment>
<keyword evidence="7" id="KW-0539">Nucleus</keyword>
<organism evidence="10 11">
    <name type="scientific">Schizosaccharomyces osmophilus</name>
    <dbReference type="NCBI Taxonomy" id="2545709"/>
    <lineage>
        <taxon>Eukaryota</taxon>
        <taxon>Fungi</taxon>
        <taxon>Dikarya</taxon>
        <taxon>Ascomycota</taxon>
        <taxon>Taphrinomycotina</taxon>
        <taxon>Schizosaccharomycetes</taxon>
        <taxon>Schizosaccharomycetales</taxon>
        <taxon>Schizosaccharomycetaceae</taxon>
        <taxon>Schizosaccharomyces</taxon>
    </lineage>
</organism>
<evidence type="ECO:0000256" key="3">
    <source>
        <dbReference type="ARBA" id="ARBA00022664"/>
    </source>
</evidence>
<dbReference type="GO" id="GO:0008380">
    <property type="term" value="P:RNA splicing"/>
    <property type="evidence" value="ECO:0007669"/>
    <property type="project" value="UniProtKB-KW"/>
</dbReference>
<feature type="compositionally biased region" description="Basic and acidic residues" evidence="8">
    <location>
        <begin position="1"/>
        <end position="57"/>
    </location>
</feature>
<dbReference type="PANTHER" id="PTHR12707">
    <property type="entry name" value="PINN"/>
    <property type="match status" value="1"/>
</dbReference>
<proteinExistence type="inferred from homology"/>
<feature type="compositionally biased region" description="Basic and acidic residues" evidence="8">
    <location>
        <begin position="88"/>
        <end position="122"/>
    </location>
</feature>
<dbReference type="InterPro" id="IPR039853">
    <property type="entry name" value="Pinin"/>
</dbReference>
<evidence type="ECO:0000256" key="7">
    <source>
        <dbReference type="ARBA" id="ARBA00023242"/>
    </source>
</evidence>
<name>A0AAE9WCY9_9SCHI</name>
<evidence type="ECO:0000256" key="1">
    <source>
        <dbReference type="ARBA" id="ARBA00004123"/>
    </source>
</evidence>
<gene>
    <name evidence="10" type="primary">pnn1</name>
    <name evidence="10" type="ORF">SOMG_03974</name>
</gene>
<comment type="subcellular location">
    <subcellularLocation>
        <location evidence="1">Nucleus</location>
    </subcellularLocation>
</comment>
<sequence length="183" mass="21838">MNEKEENIVKEEHLSRENKPDQSNDSMDIEKNEGSTDHNDHLGKQHSLEGKEPLENKRGKRMFGALLGTLGKFQKEAERENQSQTRSRRAELEEKVAKRQEEEKKELELQESREKEQKENEMVEERRIVMDDLELDLKDLKQTLKKQESTFLKTNTEPRLYYRPYYLLPSQKAYLDQVKEEKD</sequence>
<accession>A0AAE9WCY9</accession>
<keyword evidence="6" id="KW-0508">mRNA splicing</keyword>
<dbReference type="PANTHER" id="PTHR12707:SF0">
    <property type="entry name" value="PININ"/>
    <property type="match status" value="1"/>
</dbReference>
<evidence type="ECO:0000256" key="8">
    <source>
        <dbReference type="SAM" id="MobiDB-lite"/>
    </source>
</evidence>
<dbReference type="Proteomes" id="UP001212411">
    <property type="component" value="Chromosome 2"/>
</dbReference>
<keyword evidence="11" id="KW-1185">Reference proteome</keyword>
<evidence type="ECO:0000313" key="10">
    <source>
        <dbReference type="EMBL" id="WBW74066.1"/>
    </source>
</evidence>
<evidence type="ECO:0000256" key="2">
    <source>
        <dbReference type="ARBA" id="ARBA00010386"/>
    </source>
</evidence>
<evidence type="ECO:0000313" key="11">
    <source>
        <dbReference type="Proteomes" id="UP001212411"/>
    </source>
</evidence>
<dbReference type="AlphaFoldDB" id="A0AAE9WCY9"/>
<keyword evidence="4" id="KW-0805">Transcription regulation</keyword>
<evidence type="ECO:0000256" key="4">
    <source>
        <dbReference type="ARBA" id="ARBA00023015"/>
    </source>
</evidence>
<dbReference type="KEGG" id="som:SOMG_03974"/>
<evidence type="ECO:0000256" key="5">
    <source>
        <dbReference type="ARBA" id="ARBA00023163"/>
    </source>
</evidence>
<evidence type="ECO:0000256" key="6">
    <source>
        <dbReference type="ARBA" id="ARBA00023187"/>
    </source>
</evidence>
<dbReference type="GO" id="GO:0006397">
    <property type="term" value="P:mRNA processing"/>
    <property type="evidence" value="ECO:0007669"/>
    <property type="project" value="UniProtKB-KW"/>
</dbReference>
<dbReference type="InterPro" id="IPR006786">
    <property type="entry name" value="Pinin_SDK_MemA"/>
</dbReference>
<dbReference type="EMBL" id="CP115612">
    <property type="protein sequence ID" value="WBW74066.1"/>
    <property type="molecule type" value="Genomic_DNA"/>
</dbReference>
<dbReference type="RefSeq" id="XP_056038309.1">
    <property type="nucleotide sequence ID" value="XM_056182761.1"/>
</dbReference>
<feature type="region of interest" description="Disordered" evidence="8">
    <location>
        <begin position="1"/>
        <end position="122"/>
    </location>
</feature>
<evidence type="ECO:0000259" key="9">
    <source>
        <dbReference type="Pfam" id="PF04696"/>
    </source>
</evidence>